<feature type="transmembrane region" description="Helical" evidence="7">
    <location>
        <begin position="73"/>
        <end position="97"/>
    </location>
</feature>
<keyword evidence="3" id="KW-1003">Cell membrane</keyword>
<dbReference type="AlphaFoldDB" id="A0A660LJ49"/>
<feature type="transmembrane region" description="Helical" evidence="7">
    <location>
        <begin position="406"/>
        <end position="428"/>
    </location>
</feature>
<feature type="transmembrane region" description="Helical" evidence="7">
    <location>
        <begin position="143"/>
        <end position="165"/>
    </location>
</feature>
<gene>
    <name evidence="8" type="ORF">C8N24_3970</name>
</gene>
<comment type="similarity">
    <text evidence="2">Belongs to the polysaccharide synthase family.</text>
</comment>
<organism evidence="8 9">
    <name type="scientific">Solirubrobacter pauli</name>
    <dbReference type="NCBI Taxonomy" id="166793"/>
    <lineage>
        <taxon>Bacteria</taxon>
        <taxon>Bacillati</taxon>
        <taxon>Actinomycetota</taxon>
        <taxon>Thermoleophilia</taxon>
        <taxon>Solirubrobacterales</taxon>
        <taxon>Solirubrobacteraceae</taxon>
        <taxon>Solirubrobacter</taxon>
    </lineage>
</organism>
<evidence type="ECO:0000256" key="4">
    <source>
        <dbReference type="ARBA" id="ARBA00022692"/>
    </source>
</evidence>
<feature type="transmembrane region" description="Helical" evidence="7">
    <location>
        <begin position="171"/>
        <end position="189"/>
    </location>
</feature>
<feature type="transmembrane region" description="Helical" evidence="7">
    <location>
        <begin position="347"/>
        <end position="367"/>
    </location>
</feature>
<feature type="transmembrane region" description="Helical" evidence="7">
    <location>
        <begin position="285"/>
        <end position="309"/>
    </location>
</feature>
<feature type="transmembrane region" description="Helical" evidence="7">
    <location>
        <begin position="109"/>
        <end position="131"/>
    </location>
</feature>
<evidence type="ECO:0000313" key="8">
    <source>
        <dbReference type="EMBL" id="RKQ94093.1"/>
    </source>
</evidence>
<name>A0A660LJ49_9ACTN</name>
<feature type="transmembrane region" description="Helical" evidence="7">
    <location>
        <begin position="36"/>
        <end position="61"/>
    </location>
</feature>
<reference evidence="8 9" key="1">
    <citation type="submission" date="2018-10" db="EMBL/GenBank/DDBJ databases">
        <title>Genomic Encyclopedia of Archaeal and Bacterial Type Strains, Phase II (KMG-II): from individual species to whole genera.</title>
        <authorList>
            <person name="Goeker M."/>
        </authorList>
    </citation>
    <scope>NUCLEOTIDE SEQUENCE [LARGE SCALE GENOMIC DNA]</scope>
    <source>
        <strain evidence="8 9">DSM 14954</strain>
    </source>
</reference>
<sequence length="488" mass="50571">MGRAAAWSSFGSIVMRLGSFSVGIVAARLIAPDQFGVFAVALTVHAIIINVSDLGVSAYIVRHRGKLDAVGPTVTSIAMISAALLAGGMALVAPWLSRELGSVEAVDPVRVLSLTVLLAGISSVPSAVLTREFRQDKRFLADLLNFLSSTGILLALALTGGGALALAWSRVAGQAVSTVVLFAASPERFRPGFDRAVGSKVVTFGVPLIASSFLGFLIGNVDYIVVGRLLGAEPLGFYYLAYNAGSWPYIILSPIVASIAVAAFSRVRHDRAQFADRMSTSMAALLAIGIPANALIVALAHPLVGAIYGSRWAPAAAPLAWTAIYGALRLPADLLTNVTIAEGKTRGLLVLQLVYLAVLTPVTVWGVHVWGAVGAGVAHVIAIAGILLPGFLIILARTTGFGLRRLLAAAARPLAASLVAATAAHLVADRVGGVWPSLLAGGSVGVLIYLVLVASWGRRLATAARALWTSVEEPEPEPTSQELVGAHA</sequence>
<evidence type="ECO:0000256" key="1">
    <source>
        <dbReference type="ARBA" id="ARBA00004651"/>
    </source>
</evidence>
<feature type="transmembrane region" description="Helical" evidence="7">
    <location>
        <begin position="315"/>
        <end position="335"/>
    </location>
</feature>
<feature type="transmembrane region" description="Helical" evidence="7">
    <location>
        <begin position="373"/>
        <end position="394"/>
    </location>
</feature>
<comment type="subcellular location">
    <subcellularLocation>
        <location evidence="1">Cell membrane</location>
        <topology evidence="1">Multi-pass membrane protein</topology>
    </subcellularLocation>
</comment>
<evidence type="ECO:0000256" key="3">
    <source>
        <dbReference type="ARBA" id="ARBA00022475"/>
    </source>
</evidence>
<dbReference type="Pfam" id="PF13440">
    <property type="entry name" value="Polysacc_synt_3"/>
    <property type="match status" value="1"/>
</dbReference>
<evidence type="ECO:0000256" key="5">
    <source>
        <dbReference type="ARBA" id="ARBA00022989"/>
    </source>
</evidence>
<dbReference type="InterPro" id="IPR050833">
    <property type="entry name" value="Poly_Biosynth_Transport"/>
</dbReference>
<feature type="transmembrane region" description="Helical" evidence="7">
    <location>
        <begin position="201"/>
        <end position="226"/>
    </location>
</feature>
<comment type="caution">
    <text evidence="8">The sequence shown here is derived from an EMBL/GenBank/DDBJ whole genome shotgun (WGS) entry which is preliminary data.</text>
</comment>
<accession>A0A660LJ49</accession>
<evidence type="ECO:0000313" key="9">
    <source>
        <dbReference type="Proteomes" id="UP000278962"/>
    </source>
</evidence>
<keyword evidence="9" id="KW-1185">Reference proteome</keyword>
<keyword evidence="4 7" id="KW-0812">Transmembrane</keyword>
<proteinExistence type="inferred from homology"/>
<keyword evidence="5 7" id="KW-1133">Transmembrane helix</keyword>
<dbReference type="GO" id="GO:0005886">
    <property type="term" value="C:plasma membrane"/>
    <property type="evidence" value="ECO:0007669"/>
    <property type="project" value="UniProtKB-SubCell"/>
</dbReference>
<feature type="transmembrane region" description="Helical" evidence="7">
    <location>
        <begin position="434"/>
        <end position="456"/>
    </location>
</feature>
<evidence type="ECO:0000256" key="7">
    <source>
        <dbReference type="SAM" id="Phobius"/>
    </source>
</evidence>
<dbReference type="PANTHER" id="PTHR30250">
    <property type="entry name" value="PST FAMILY PREDICTED COLANIC ACID TRANSPORTER"/>
    <property type="match status" value="1"/>
</dbReference>
<keyword evidence="6 7" id="KW-0472">Membrane</keyword>
<evidence type="ECO:0000256" key="2">
    <source>
        <dbReference type="ARBA" id="ARBA00007430"/>
    </source>
</evidence>
<dbReference type="Proteomes" id="UP000278962">
    <property type="component" value="Unassembled WGS sequence"/>
</dbReference>
<dbReference type="EMBL" id="RBIL01000001">
    <property type="protein sequence ID" value="RKQ94093.1"/>
    <property type="molecule type" value="Genomic_DNA"/>
</dbReference>
<evidence type="ECO:0000256" key="6">
    <source>
        <dbReference type="ARBA" id="ARBA00023136"/>
    </source>
</evidence>
<dbReference type="PANTHER" id="PTHR30250:SF10">
    <property type="entry name" value="LIPOPOLYSACCHARIDE BIOSYNTHESIS PROTEIN WZXC"/>
    <property type="match status" value="1"/>
</dbReference>
<feature type="transmembrane region" description="Helical" evidence="7">
    <location>
        <begin position="246"/>
        <end position="264"/>
    </location>
</feature>
<protein>
    <submittedName>
        <fullName evidence="8">PST family polysaccharide transporter</fullName>
    </submittedName>
</protein>